<dbReference type="EMBL" id="JAHFXF010000452">
    <property type="protein sequence ID" value="KAG9687492.1"/>
    <property type="molecule type" value="Genomic_DNA"/>
</dbReference>
<dbReference type="GO" id="GO:0016020">
    <property type="term" value="C:membrane"/>
    <property type="evidence" value="ECO:0007669"/>
    <property type="project" value="TreeGrafter"/>
</dbReference>
<feature type="non-terminal residue" evidence="6">
    <location>
        <position position="209"/>
    </location>
</feature>
<dbReference type="PROSITE" id="PS51635">
    <property type="entry name" value="PNPLA"/>
    <property type="match status" value="1"/>
</dbReference>
<dbReference type="Proteomes" id="UP000779574">
    <property type="component" value="Unassembled WGS sequence"/>
</dbReference>
<dbReference type="SUPFAM" id="SSF52151">
    <property type="entry name" value="FabD/lysophospholipase-like"/>
    <property type="match status" value="1"/>
</dbReference>
<sequence length="209" mass="22543">MTSGTSTGGLIAIMLGRLEMTIDECIDKYKTFMTVFTIGWFRKVTSTVPVGARDENAMLLDDREGACKVFVTAVRKDAVDNRTRVLLRSYQNPLELSEQPGIEVWRAARATSAAPAYFDSVAAGDKELVDGGLGANNPLGWLWNEVLSVFGPTRPTNCFLSIGTGIAKNVGINSLLSLPEALASAATNSELTHILFRTLLDAYAQVLAP</sequence>
<dbReference type="GO" id="GO:0019369">
    <property type="term" value="P:arachidonate metabolic process"/>
    <property type="evidence" value="ECO:0007669"/>
    <property type="project" value="TreeGrafter"/>
</dbReference>
<keyword evidence="1 4" id="KW-0378">Hydrolase</keyword>
<reference evidence="6" key="2">
    <citation type="submission" date="2021-08" db="EMBL/GenBank/DDBJ databases">
        <authorList>
            <person name="Gostincar C."/>
            <person name="Sun X."/>
            <person name="Song Z."/>
            <person name="Gunde-Cimerman N."/>
        </authorList>
    </citation>
    <scope>NUCLEOTIDE SEQUENCE</scope>
    <source>
        <strain evidence="6">EXF-9911</strain>
    </source>
</reference>
<comment type="caution">
    <text evidence="4">Lacks conserved residue(s) required for the propagation of feature annotation.</text>
</comment>
<dbReference type="InterPro" id="IPR002641">
    <property type="entry name" value="PNPLA_dom"/>
</dbReference>
<evidence type="ECO:0000256" key="1">
    <source>
        <dbReference type="ARBA" id="ARBA00022801"/>
    </source>
</evidence>
<evidence type="ECO:0000259" key="5">
    <source>
        <dbReference type="PROSITE" id="PS51635"/>
    </source>
</evidence>
<feature type="domain" description="PNPLA" evidence="5">
    <location>
        <begin position="1"/>
        <end position="143"/>
    </location>
</feature>
<proteinExistence type="predicted"/>
<gene>
    <name evidence="6" type="ORF">KCU76_g10283</name>
</gene>
<dbReference type="Pfam" id="PF01734">
    <property type="entry name" value="Patatin"/>
    <property type="match status" value="1"/>
</dbReference>
<dbReference type="Gene3D" id="3.40.1090.10">
    <property type="entry name" value="Cytosolic phospholipase A2 catalytic domain"/>
    <property type="match status" value="1"/>
</dbReference>
<keyword evidence="2 4" id="KW-0442">Lipid degradation</keyword>
<dbReference type="GO" id="GO:0046486">
    <property type="term" value="P:glycerolipid metabolic process"/>
    <property type="evidence" value="ECO:0007669"/>
    <property type="project" value="UniProtKB-ARBA"/>
</dbReference>
<name>A0A9P8ECQ9_AURME</name>
<dbReference type="InterPro" id="IPR016035">
    <property type="entry name" value="Acyl_Trfase/lysoPLipase"/>
</dbReference>
<dbReference type="PANTHER" id="PTHR24185">
    <property type="entry name" value="CALCIUM-INDEPENDENT PHOSPHOLIPASE A2-GAMMA"/>
    <property type="match status" value="1"/>
</dbReference>
<protein>
    <recommendedName>
        <fullName evidence="5">PNPLA domain-containing protein</fullName>
    </recommendedName>
</protein>
<evidence type="ECO:0000256" key="3">
    <source>
        <dbReference type="ARBA" id="ARBA00023098"/>
    </source>
</evidence>
<accession>A0A9P8ECQ9</accession>
<dbReference type="OrthoDB" id="1658288at2759"/>
<dbReference type="AlphaFoldDB" id="A0A9P8ECQ9"/>
<evidence type="ECO:0000313" key="7">
    <source>
        <dbReference type="Proteomes" id="UP000779574"/>
    </source>
</evidence>
<feature type="short sequence motif" description="DGA/G" evidence="4">
    <location>
        <begin position="130"/>
        <end position="132"/>
    </location>
</feature>
<evidence type="ECO:0000313" key="6">
    <source>
        <dbReference type="EMBL" id="KAG9687492.1"/>
    </source>
</evidence>
<comment type="caution">
    <text evidence="6">The sequence shown here is derived from an EMBL/GenBank/DDBJ whole genome shotgun (WGS) entry which is preliminary data.</text>
</comment>
<feature type="active site" description="Nucleophile" evidence="4">
    <location>
        <position position="6"/>
    </location>
</feature>
<dbReference type="GO" id="GO:0047499">
    <property type="term" value="F:calcium-independent phospholipase A2 activity"/>
    <property type="evidence" value="ECO:0007669"/>
    <property type="project" value="TreeGrafter"/>
</dbReference>
<dbReference type="GO" id="GO:0016042">
    <property type="term" value="P:lipid catabolic process"/>
    <property type="evidence" value="ECO:0007669"/>
    <property type="project" value="UniProtKB-UniRule"/>
</dbReference>
<feature type="active site" description="Proton acceptor" evidence="4">
    <location>
        <position position="130"/>
    </location>
</feature>
<keyword evidence="3 4" id="KW-0443">Lipid metabolism</keyword>
<feature type="short sequence motif" description="GXSXG" evidence="4">
    <location>
        <begin position="4"/>
        <end position="8"/>
    </location>
</feature>
<evidence type="ECO:0000256" key="4">
    <source>
        <dbReference type="PROSITE-ProRule" id="PRU01161"/>
    </source>
</evidence>
<dbReference type="PANTHER" id="PTHR24185:SF1">
    <property type="entry name" value="CALCIUM-INDEPENDENT PHOSPHOLIPASE A2-GAMMA"/>
    <property type="match status" value="1"/>
</dbReference>
<reference evidence="6" key="1">
    <citation type="journal article" date="2021" name="J Fungi (Basel)">
        <title>Virulence traits and population genomics of the black yeast Aureobasidium melanogenum.</title>
        <authorList>
            <person name="Cernosa A."/>
            <person name="Sun X."/>
            <person name="Gostincar C."/>
            <person name="Fang C."/>
            <person name="Gunde-Cimerman N."/>
            <person name="Song Z."/>
        </authorList>
    </citation>
    <scope>NUCLEOTIDE SEQUENCE</scope>
    <source>
        <strain evidence="6">EXF-9911</strain>
    </source>
</reference>
<evidence type="ECO:0000256" key="2">
    <source>
        <dbReference type="ARBA" id="ARBA00022963"/>
    </source>
</evidence>
<organism evidence="6 7">
    <name type="scientific">Aureobasidium melanogenum</name>
    <name type="common">Aureobasidium pullulans var. melanogenum</name>
    <dbReference type="NCBI Taxonomy" id="46634"/>
    <lineage>
        <taxon>Eukaryota</taxon>
        <taxon>Fungi</taxon>
        <taxon>Dikarya</taxon>
        <taxon>Ascomycota</taxon>
        <taxon>Pezizomycotina</taxon>
        <taxon>Dothideomycetes</taxon>
        <taxon>Dothideomycetidae</taxon>
        <taxon>Dothideales</taxon>
        <taxon>Saccotheciaceae</taxon>
        <taxon>Aureobasidium</taxon>
    </lineage>
</organism>